<protein>
    <recommendedName>
        <fullName evidence="4">Integral membrane protein</fullName>
    </recommendedName>
</protein>
<keyword evidence="1" id="KW-1133">Transmembrane helix</keyword>
<dbReference type="Proteomes" id="UP000185596">
    <property type="component" value="Unassembled WGS sequence"/>
</dbReference>
<keyword evidence="1" id="KW-0472">Membrane</keyword>
<feature type="transmembrane region" description="Helical" evidence="1">
    <location>
        <begin position="21"/>
        <end position="37"/>
    </location>
</feature>
<evidence type="ECO:0000256" key="1">
    <source>
        <dbReference type="SAM" id="Phobius"/>
    </source>
</evidence>
<name>A0A1Q8CTZ6_9PSEU</name>
<evidence type="ECO:0008006" key="4">
    <source>
        <dbReference type="Google" id="ProtNLM"/>
    </source>
</evidence>
<sequence length="160" mass="17757">MDAVNRFDTRVTHGLMRLEQAIALGVCVTLFVLHLGEVRWLPAVLLFAYIDLVGYLPGALAYRRSETGRIPKAYYVLYNLTHSFATQAALVAVWVLVAGWEWALLAIPIHLCGDRALFGNTLKPFAVRFEPEPHPAFVRLAAEVEGRALRPVTTRGLATS</sequence>
<organism evidence="2 3">
    <name type="scientific">Actinophytocola xanthii</name>
    <dbReference type="NCBI Taxonomy" id="1912961"/>
    <lineage>
        <taxon>Bacteria</taxon>
        <taxon>Bacillati</taxon>
        <taxon>Actinomycetota</taxon>
        <taxon>Actinomycetes</taxon>
        <taxon>Pseudonocardiales</taxon>
        <taxon>Pseudonocardiaceae</taxon>
    </lineage>
</organism>
<feature type="transmembrane region" description="Helical" evidence="1">
    <location>
        <begin position="43"/>
        <end position="62"/>
    </location>
</feature>
<feature type="transmembrane region" description="Helical" evidence="1">
    <location>
        <begin position="74"/>
        <end position="97"/>
    </location>
</feature>
<comment type="caution">
    <text evidence="2">The sequence shown here is derived from an EMBL/GenBank/DDBJ whole genome shotgun (WGS) entry which is preliminary data.</text>
</comment>
<reference evidence="2 3" key="1">
    <citation type="submission" date="2016-12" db="EMBL/GenBank/DDBJ databases">
        <title>The draft genome sequence of Actinophytocola sp. 11-183.</title>
        <authorList>
            <person name="Wang W."/>
            <person name="Yuan L."/>
        </authorList>
    </citation>
    <scope>NUCLEOTIDE SEQUENCE [LARGE SCALE GENOMIC DNA]</scope>
    <source>
        <strain evidence="2 3">11-183</strain>
    </source>
</reference>
<dbReference type="RefSeq" id="WP_075125299.1">
    <property type="nucleotide sequence ID" value="NZ_MSIE01000014.1"/>
</dbReference>
<keyword evidence="3" id="KW-1185">Reference proteome</keyword>
<accession>A0A1Q8CTZ6</accession>
<dbReference type="EMBL" id="MSIE01000014">
    <property type="protein sequence ID" value="OLF17794.1"/>
    <property type="molecule type" value="Genomic_DNA"/>
</dbReference>
<dbReference type="AlphaFoldDB" id="A0A1Q8CTZ6"/>
<evidence type="ECO:0000313" key="2">
    <source>
        <dbReference type="EMBL" id="OLF17794.1"/>
    </source>
</evidence>
<proteinExistence type="predicted"/>
<dbReference type="STRING" id="1912961.BU204_09930"/>
<evidence type="ECO:0000313" key="3">
    <source>
        <dbReference type="Proteomes" id="UP000185596"/>
    </source>
</evidence>
<dbReference type="OrthoDB" id="4548241at2"/>
<keyword evidence="1" id="KW-0812">Transmembrane</keyword>
<gene>
    <name evidence="2" type="ORF">BU204_09930</name>
</gene>